<dbReference type="PANTHER" id="PTHR46796">
    <property type="entry name" value="HTH-TYPE TRANSCRIPTIONAL ACTIVATOR RHAS-RELATED"/>
    <property type="match status" value="1"/>
</dbReference>
<dbReference type="PROSITE" id="PS00041">
    <property type="entry name" value="HTH_ARAC_FAMILY_1"/>
    <property type="match status" value="1"/>
</dbReference>
<dbReference type="InterPro" id="IPR018060">
    <property type="entry name" value="HTH_AraC"/>
</dbReference>
<evidence type="ECO:0000313" key="10">
    <source>
        <dbReference type="Proteomes" id="UP000603141"/>
    </source>
</evidence>
<dbReference type="InterPro" id="IPR037923">
    <property type="entry name" value="HTH-like"/>
</dbReference>
<evidence type="ECO:0000313" key="9">
    <source>
        <dbReference type="EMBL" id="MBK1883591.1"/>
    </source>
</evidence>
<evidence type="ECO:0000259" key="8">
    <source>
        <dbReference type="PROSITE" id="PS01124"/>
    </source>
</evidence>
<proteinExistence type="predicted"/>
<evidence type="ECO:0000256" key="6">
    <source>
        <dbReference type="ARBA" id="ARBA00023163"/>
    </source>
</evidence>
<dbReference type="SUPFAM" id="SSF46689">
    <property type="entry name" value="Homeodomain-like"/>
    <property type="match status" value="2"/>
</dbReference>
<dbReference type="SMART" id="SM00342">
    <property type="entry name" value="HTH_ARAC"/>
    <property type="match status" value="1"/>
</dbReference>
<dbReference type="SUPFAM" id="SSF51215">
    <property type="entry name" value="Regulatory protein AraC"/>
    <property type="match status" value="1"/>
</dbReference>
<gene>
    <name evidence="9" type="ORF">JIN85_14305</name>
</gene>
<dbReference type="PRINTS" id="PR00032">
    <property type="entry name" value="HTHARAC"/>
</dbReference>
<dbReference type="InterPro" id="IPR014710">
    <property type="entry name" value="RmlC-like_jellyroll"/>
</dbReference>
<dbReference type="AlphaFoldDB" id="A0A934S9Y3"/>
<evidence type="ECO:0000256" key="3">
    <source>
        <dbReference type="ARBA" id="ARBA00023015"/>
    </source>
</evidence>
<comment type="caution">
    <text evidence="9">The sequence shown here is derived from an EMBL/GenBank/DDBJ whole genome shotgun (WGS) entry which is preliminary data.</text>
</comment>
<accession>A0A934S9Y3</accession>
<keyword evidence="3" id="KW-0805">Transcription regulation</keyword>
<dbReference type="Pfam" id="PF12833">
    <property type="entry name" value="HTH_18"/>
    <property type="match status" value="1"/>
</dbReference>
<keyword evidence="1" id="KW-0963">Cytoplasm</keyword>
<keyword evidence="5" id="KW-0010">Activator</keyword>
<organism evidence="9 10">
    <name type="scientific">Luteolibacter pohnpeiensis</name>
    <dbReference type="NCBI Taxonomy" id="454153"/>
    <lineage>
        <taxon>Bacteria</taxon>
        <taxon>Pseudomonadati</taxon>
        <taxon>Verrucomicrobiota</taxon>
        <taxon>Verrucomicrobiia</taxon>
        <taxon>Verrucomicrobiales</taxon>
        <taxon>Verrucomicrobiaceae</taxon>
        <taxon>Luteolibacter</taxon>
    </lineage>
</organism>
<dbReference type="GO" id="GO:0003700">
    <property type="term" value="F:DNA-binding transcription factor activity"/>
    <property type="evidence" value="ECO:0007669"/>
    <property type="project" value="InterPro"/>
</dbReference>
<dbReference type="InterPro" id="IPR018062">
    <property type="entry name" value="HTH_AraC-typ_CS"/>
</dbReference>
<dbReference type="InterPro" id="IPR009057">
    <property type="entry name" value="Homeodomain-like_sf"/>
</dbReference>
<dbReference type="InterPro" id="IPR047220">
    <property type="entry name" value="RhaR_RhaS-like_N"/>
</dbReference>
<evidence type="ECO:0000256" key="1">
    <source>
        <dbReference type="ARBA" id="ARBA00022490"/>
    </source>
</evidence>
<dbReference type="CDD" id="cd06977">
    <property type="entry name" value="cupin_RhaR_RhaS-like_N"/>
    <property type="match status" value="1"/>
</dbReference>
<keyword evidence="4" id="KW-0238">DNA-binding</keyword>
<dbReference type="Gene3D" id="1.10.10.60">
    <property type="entry name" value="Homeodomain-like"/>
    <property type="match status" value="2"/>
</dbReference>
<keyword evidence="6" id="KW-0804">Transcription</keyword>
<name>A0A934S9Y3_9BACT</name>
<dbReference type="RefSeq" id="WP_200271889.1">
    <property type="nucleotide sequence ID" value="NZ_JAENIJ010000024.1"/>
</dbReference>
<keyword evidence="7" id="KW-0684">Rhamnose metabolism</keyword>
<dbReference type="PROSITE" id="PS01124">
    <property type="entry name" value="HTH_ARAC_FAMILY_2"/>
    <property type="match status" value="1"/>
</dbReference>
<evidence type="ECO:0000256" key="4">
    <source>
        <dbReference type="ARBA" id="ARBA00023125"/>
    </source>
</evidence>
<keyword evidence="10" id="KW-1185">Reference proteome</keyword>
<feature type="domain" description="HTH araC/xylS-type" evidence="8">
    <location>
        <begin position="187"/>
        <end position="285"/>
    </location>
</feature>
<evidence type="ECO:0000256" key="7">
    <source>
        <dbReference type="ARBA" id="ARBA00023308"/>
    </source>
</evidence>
<evidence type="ECO:0000256" key="2">
    <source>
        <dbReference type="ARBA" id="ARBA00022737"/>
    </source>
</evidence>
<evidence type="ECO:0000256" key="5">
    <source>
        <dbReference type="ARBA" id="ARBA00023159"/>
    </source>
</evidence>
<reference evidence="9" key="1">
    <citation type="submission" date="2021-01" db="EMBL/GenBank/DDBJ databases">
        <title>Modified the classification status of verrucomicrobia.</title>
        <authorList>
            <person name="Feng X."/>
        </authorList>
    </citation>
    <scope>NUCLEOTIDE SEQUENCE</scope>
    <source>
        <strain evidence="9">KCTC 22041</strain>
    </source>
</reference>
<keyword evidence="2" id="KW-0677">Repeat</keyword>
<dbReference type="InterPro" id="IPR050204">
    <property type="entry name" value="AraC_XylS_family_regulators"/>
</dbReference>
<dbReference type="Proteomes" id="UP000603141">
    <property type="component" value="Unassembled WGS sequence"/>
</dbReference>
<dbReference type="InterPro" id="IPR003313">
    <property type="entry name" value="AraC-bd"/>
</dbReference>
<sequence>MKRVLKIGDWFHPDGFPISVERREPQAEFGLHSHEFAELIIVTGGRCTHVSGSEVRELTAGDVIVITGKREHEYRDVEDLRLVNILYQPDRIGMSLLDLPSVAGYHVLFTQDTYPNSRRPSKRTMRLAAGEMARILELVGRLERELQERDPGFGLMATSNFMQIIGTLSRIHGRNPSPDGKALLRIGEVLTHLEQNITSEVNLDELAAIAHMSGRTFLRVFSSATGTSPLTWLIGRRITRACNLLRQTERSITEIAFEVGFNDSNYFTRQFRKVTGFSPREYRRHQRDG</sequence>
<dbReference type="GO" id="GO:0043565">
    <property type="term" value="F:sequence-specific DNA binding"/>
    <property type="evidence" value="ECO:0007669"/>
    <property type="project" value="InterPro"/>
</dbReference>
<dbReference type="InterPro" id="IPR020449">
    <property type="entry name" value="Tscrpt_reg_AraC-type_HTH"/>
</dbReference>
<protein>
    <submittedName>
        <fullName evidence="9">Helix-turn-helix domain-containing protein</fullName>
    </submittedName>
</protein>
<dbReference type="EMBL" id="JAENIJ010000024">
    <property type="protein sequence ID" value="MBK1883591.1"/>
    <property type="molecule type" value="Genomic_DNA"/>
</dbReference>
<dbReference type="Pfam" id="PF02311">
    <property type="entry name" value="AraC_binding"/>
    <property type="match status" value="1"/>
</dbReference>
<dbReference type="Gene3D" id="2.60.120.10">
    <property type="entry name" value="Jelly Rolls"/>
    <property type="match status" value="1"/>
</dbReference>